<dbReference type="GO" id="GO:0051287">
    <property type="term" value="F:NAD binding"/>
    <property type="evidence" value="ECO:0007669"/>
    <property type="project" value="InterPro"/>
</dbReference>
<organism evidence="4 5">
    <name type="scientific">Clostridium estertheticum</name>
    <dbReference type="NCBI Taxonomy" id="238834"/>
    <lineage>
        <taxon>Bacteria</taxon>
        <taxon>Bacillati</taxon>
        <taxon>Bacillota</taxon>
        <taxon>Clostridia</taxon>
        <taxon>Eubacteriales</taxon>
        <taxon>Clostridiaceae</taxon>
        <taxon>Clostridium</taxon>
    </lineage>
</organism>
<keyword evidence="1" id="KW-0560">Oxidoreductase</keyword>
<dbReference type="Pfam" id="PF01210">
    <property type="entry name" value="NAD_Gly3P_dh_N"/>
    <property type="match status" value="1"/>
</dbReference>
<dbReference type="InterPro" id="IPR051729">
    <property type="entry name" value="Opine/Lysopine_DH"/>
</dbReference>
<evidence type="ECO:0000259" key="3">
    <source>
        <dbReference type="Pfam" id="PF02317"/>
    </source>
</evidence>
<evidence type="ECO:0000313" key="5">
    <source>
        <dbReference type="Proteomes" id="UP000342249"/>
    </source>
</evidence>
<evidence type="ECO:0000259" key="2">
    <source>
        <dbReference type="Pfam" id="PF01210"/>
    </source>
</evidence>
<dbReference type="PANTHER" id="PTHR38015">
    <property type="entry name" value="BLR6086 PROTEIN"/>
    <property type="match status" value="1"/>
</dbReference>
<dbReference type="RefSeq" id="WP_152750644.1">
    <property type="nucleotide sequence ID" value="NZ_SPSE01000016.1"/>
</dbReference>
<dbReference type="Gene3D" id="1.10.1040.10">
    <property type="entry name" value="N-(1-d-carboxylethyl)-l-norvaline Dehydrogenase, domain 2"/>
    <property type="match status" value="1"/>
</dbReference>
<dbReference type="InterPro" id="IPR008927">
    <property type="entry name" value="6-PGluconate_DH-like_C_sf"/>
</dbReference>
<feature type="domain" description="Glycerol-3-phosphate dehydrogenase NAD-dependent N-terminal" evidence="2">
    <location>
        <begin position="2"/>
        <end position="97"/>
    </location>
</feature>
<dbReference type="InterPro" id="IPR003421">
    <property type="entry name" value="Opine_DH"/>
</dbReference>
<dbReference type="SUPFAM" id="SSF51735">
    <property type="entry name" value="NAD(P)-binding Rossmann-fold domains"/>
    <property type="match status" value="1"/>
</dbReference>
<dbReference type="InterPro" id="IPR013328">
    <property type="entry name" value="6PGD_dom2"/>
</dbReference>
<dbReference type="EMBL" id="SPSF01000015">
    <property type="protein sequence ID" value="MPQ61284.1"/>
    <property type="molecule type" value="Genomic_DNA"/>
</dbReference>
<protein>
    <submittedName>
        <fullName evidence="4">NAD/NADP octopine/nopaline dehydrogenase</fullName>
    </submittedName>
</protein>
<feature type="domain" description="Opine dehydrogenase" evidence="3">
    <location>
        <begin position="178"/>
        <end position="333"/>
    </location>
</feature>
<accession>A0A5N7IXT2</accession>
<dbReference type="Pfam" id="PF02317">
    <property type="entry name" value="Octopine_DH"/>
    <property type="match status" value="1"/>
</dbReference>
<dbReference type="PANTHER" id="PTHR38015:SF1">
    <property type="entry name" value="OPINE DEHYDROGENASE DOMAIN-CONTAINING PROTEIN"/>
    <property type="match status" value="1"/>
</dbReference>
<dbReference type="InterPro" id="IPR036291">
    <property type="entry name" value="NAD(P)-bd_dom_sf"/>
</dbReference>
<sequence>MNICILGGGNIGTLLMGDIGRNKNISVRLLTSRPDDWNHIIEVCDNDGTIKHTGRIDIISSNPEEIIKDADIIISTLPSYIFSKTLQRIKPFLRKGVWIGMMPGNGGGEFYCDELIENGCTIFGFQRVYGIARLKEYGKSVYDLGKKEELFIGAIPASNTSKVCNALESILSMKCNPLENFLQVSLTPANPILHTARLYVIFHDYKEGVYFKNMIQFYNEWTDECSEMLIATDEEVQNLCLKLGTIDLKKVGFIKEYFGADSTQQMTKQISGKPALKNIESPLIKTEKGYIPDFNSRYFLEDFPYGLCIIKSFCELVEVKTPFIDKILMWFESFFGVEYYVYGKFIGKDLKGLPLPQNFGIKSIEDVFAYYK</sequence>
<gene>
    <name evidence="4" type="ORF">E4V82_04080</name>
</gene>
<evidence type="ECO:0000313" key="4">
    <source>
        <dbReference type="EMBL" id="MPQ61284.1"/>
    </source>
</evidence>
<dbReference type="GO" id="GO:0046168">
    <property type="term" value="P:glycerol-3-phosphate catabolic process"/>
    <property type="evidence" value="ECO:0007669"/>
    <property type="project" value="InterPro"/>
</dbReference>
<dbReference type="SUPFAM" id="SSF48179">
    <property type="entry name" value="6-phosphogluconate dehydrogenase C-terminal domain-like"/>
    <property type="match status" value="1"/>
</dbReference>
<dbReference type="GO" id="GO:0016616">
    <property type="term" value="F:oxidoreductase activity, acting on the CH-OH group of donors, NAD or NADP as acceptor"/>
    <property type="evidence" value="ECO:0007669"/>
    <property type="project" value="InterPro"/>
</dbReference>
<proteinExistence type="predicted"/>
<dbReference type="AlphaFoldDB" id="A0A5N7IXT2"/>
<reference evidence="4" key="1">
    <citation type="journal article" date="2019" name="Lett. Appl. Microbiol.">
        <title>A case of 'blown pack' spoilage of vacuum-packaged pork likely associated with Clostridium estertheticum in Canada.</title>
        <authorList>
            <person name="Zhang P."/>
            <person name="Ward P."/>
            <person name="McMullen L.M."/>
            <person name="Yang X."/>
        </authorList>
    </citation>
    <scope>NUCLEOTIDE SEQUENCE [LARGE SCALE GENOMIC DNA]</scope>
    <source>
        <strain evidence="4">MA19</strain>
    </source>
</reference>
<dbReference type="Gene3D" id="3.40.50.720">
    <property type="entry name" value="NAD(P)-binding Rossmann-like Domain"/>
    <property type="match status" value="1"/>
</dbReference>
<comment type="caution">
    <text evidence="4">The sequence shown here is derived from an EMBL/GenBank/DDBJ whole genome shotgun (WGS) entry which is preliminary data.</text>
</comment>
<name>A0A5N7IXT2_9CLOT</name>
<evidence type="ECO:0000256" key="1">
    <source>
        <dbReference type="ARBA" id="ARBA00023002"/>
    </source>
</evidence>
<dbReference type="InterPro" id="IPR011128">
    <property type="entry name" value="G3P_DH_NAD-dep_N"/>
</dbReference>
<dbReference type="Proteomes" id="UP000342249">
    <property type="component" value="Unassembled WGS sequence"/>
</dbReference>